<evidence type="ECO:0000313" key="5">
    <source>
        <dbReference type="Proteomes" id="UP000006327"/>
    </source>
</evidence>
<feature type="domain" description="HTH araC/xylS-type" evidence="3">
    <location>
        <begin position="228"/>
        <end position="326"/>
    </location>
</feature>
<evidence type="ECO:0000313" key="4">
    <source>
        <dbReference type="EMBL" id="GAC20993.1"/>
    </source>
</evidence>
<dbReference type="Proteomes" id="UP000006327">
    <property type="component" value="Unassembled WGS sequence"/>
</dbReference>
<dbReference type="InterPro" id="IPR002818">
    <property type="entry name" value="DJ-1/PfpI"/>
</dbReference>
<dbReference type="PANTHER" id="PTHR43130:SF3">
    <property type="entry name" value="HTH-TYPE TRANSCRIPTIONAL REGULATOR RV1931C"/>
    <property type="match status" value="1"/>
</dbReference>
<dbReference type="eggNOG" id="COG4977">
    <property type="taxonomic scope" value="Bacteria"/>
</dbReference>
<keyword evidence="1" id="KW-0805">Transcription regulation</keyword>
<dbReference type="CDD" id="cd03136">
    <property type="entry name" value="GATase1_AraC_ArgR_like"/>
    <property type="match status" value="1"/>
</dbReference>
<organism evidence="4 5">
    <name type="scientific">Paraglaciecola arctica BSs20135</name>
    <dbReference type="NCBI Taxonomy" id="493475"/>
    <lineage>
        <taxon>Bacteria</taxon>
        <taxon>Pseudomonadati</taxon>
        <taxon>Pseudomonadota</taxon>
        <taxon>Gammaproteobacteria</taxon>
        <taxon>Alteromonadales</taxon>
        <taxon>Alteromonadaceae</taxon>
        <taxon>Paraglaciecola</taxon>
    </lineage>
</organism>
<dbReference type="InterPro" id="IPR018060">
    <property type="entry name" value="HTH_AraC"/>
</dbReference>
<keyword evidence="5" id="KW-1185">Reference proteome</keyword>
<dbReference type="PROSITE" id="PS01124">
    <property type="entry name" value="HTH_ARAC_FAMILY_2"/>
    <property type="match status" value="1"/>
</dbReference>
<dbReference type="GO" id="GO:0003700">
    <property type="term" value="F:DNA-binding transcription factor activity"/>
    <property type="evidence" value="ECO:0007669"/>
    <property type="project" value="InterPro"/>
</dbReference>
<dbReference type="Pfam" id="PF12833">
    <property type="entry name" value="HTH_18"/>
    <property type="match status" value="1"/>
</dbReference>
<evidence type="ECO:0000256" key="2">
    <source>
        <dbReference type="ARBA" id="ARBA00023163"/>
    </source>
</evidence>
<dbReference type="PANTHER" id="PTHR43130">
    <property type="entry name" value="ARAC-FAMILY TRANSCRIPTIONAL REGULATOR"/>
    <property type="match status" value="1"/>
</dbReference>
<dbReference type="SMART" id="SM00342">
    <property type="entry name" value="HTH_ARAC"/>
    <property type="match status" value="1"/>
</dbReference>
<dbReference type="InterPro" id="IPR009057">
    <property type="entry name" value="Homeodomain-like_sf"/>
</dbReference>
<dbReference type="STRING" id="493475.GARC_4046"/>
<dbReference type="RefSeq" id="WP_007623482.1">
    <property type="nucleotide sequence ID" value="NZ_BAEO01000058.1"/>
</dbReference>
<protein>
    <recommendedName>
        <fullName evidence="3">HTH araC/xylS-type domain-containing protein</fullName>
    </recommendedName>
</protein>
<evidence type="ECO:0000256" key="1">
    <source>
        <dbReference type="ARBA" id="ARBA00023015"/>
    </source>
</evidence>
<dbReference type="SUPFAM" id="SSF46689">
    <property type="entry name" value="Homeodomain-like"/>
    <property type="match status" value="2"/>
</dbReference>
<dbReference type="InterPro" id="IPR052158">
    <property type="entry name" value="INH-QAR"/>
</dbReference>
<keyword evidence="2" id="KW-0804">Transcription</keyword>
<dbReference type="EMBL" id="BAEO01000058">
    <property type="protein sequence ID" value="GAC20993.1"/>
    <property type="molecule type" value="Genomic_DNA"/>
</dbReference>
<dbReference type="AlphaFoldDB" id="K6YW94"/>
<dbReference type="Pfam" id="PF01965">
    <property type="entry name" value="DJ-1_PfpI"/>
    <property type="match status" value="1"/>
</dbReference>
<reference evidence="4 5" key="1">
    <citation type="journal article" date="2017" name="Antonie Van Leeuwenhoek">
        <title>Rhizobium rhizosphaerae sp. nov., a novel species isolated from rice rhizosphere.</title>
        <authorList>
            <person name="Zhao J.J."/>
            <person name="Zhang J."/>
            <person name="Zhang R.J."/>
            <person name="Zhang C.W."/>
            <person name="Yin H.Q."/>
            <person name="Zhang X.X."/>
        </authorList>
    </citation>
    <scope>NUCLEOTIDE SEQUENCE [LARGE SCALE GENOMIC DNA]</scope>
    <source>
        <strain evidence="4 5">BSs20135</strain>
    </source>
</reference>
<dbReference type="Gene3D" id="3.40.50.880">
    <property type="match status" value="1"/>
</dbReference>
<gene>
    <name evidence="4" type="ORF">GARC_4046</name>
</gene>
<proteinExistence type="predicted"/>
<dbReference type="Gene3D" id="1.10.10.60">
    <property type="entry name" value="Homeodomain-like"/>
    <property type="match status" value="1"/>
</dbReference>
<dbReference type="GO" id="GO:0043565">
    <property type="term" value="F:sequence-specific DNA binding"/>
    <property type="evidence" value="ECO:0007669"/>
    <property type="project" value="InterPro"/>
</dbReference>
<dbReference type="SUPFAM" id="SSF52317">
    <property type="entry name" value="Class I glutamine amidotransferase-like"/>
    <property type="match status" value="1"/>
</dbReference>
<dbReference type="InterPro" id="IPR029062">
    <property type="entry name" value="Class_I_gatase-like"/>
</dbReference>
<sequence>MTNVFLSPKFSDSDVVHIAFILVEQFSLFALACVSEPLRVANRLAGKKLFEFSFISEDGNPVKASNNIAFNTQYSTANCPDDYQTFIVVSGFDPLVYASKSLLAELRRLAAKGVSLGGVDTGAQILIKARVMTGLRATMHWEAATSFQENNPNADILQERFLIEDNRVSSAGGISGLDMMLSIIAVNNGQNLALDVAEQFTYNSIQNSDDSQRMSIRTRLMTSNRKLIKAAAIMEKNLNKNLSIKEISSQASISQRKLERLFALKLDTSPKQYYRKMRLEQARCLLRQTDMSVLDVSIACGFSSAAYLSAIYKQEFNIQPSKDRNEQQVF</sequence>
<accession>K6YW94</accession>
<comment type="caution">
    <text evidence="4">The sequence shown here is derived from an EMBL/GenBank/DDBJ whole genome shotgun (WGS) entry which is preliminary data.</text>
</comment>
<evidence type="ECO:0000259" key="3">
    <source>
        <dbReference type="PROSITE" id="PS01124"/>
    </source>
</evidence>
<dbReference type="OrthoDB" id="9803764at2"/>
<name>K6YW94_9ALTE</name>